<reference evidence="9" key="2">
    <citation type="submission" date="2018-03" db="EMBL/GenBank/DDBJ databases">
        <authorList>
            <person name="Naushad S."/>
        </authorList>
    </citation>
    <scope>NUCLEOTIDE SEQUENCE</scope>
    <source>
        <strain evidence="10">SNUC 1363</strain>
        <strain evidence="9">SNUC 505</strain>
    </source>
</reference>
<dbReference type="GO" id="GO:0006950">
    <property type="term" value="P:response to stress"/>
    <property type="evidence" value="ECO:0007669"/>
    <property type="project" value="TreeGrafter"/>
</dbReference>
<reference evidence="11 12" key="1">
    <citation type="journal article" date="2016" name="Front. Microbiol.">
        <title>Comprehensive Phylogenetic Analysis of Bovine Non-aureus Staphylococci Species Based on Whole-Genome Sequencing.</title>
        <authorList>
            <person name="Naushad S."/>
            <person name="Barkema H.W."/>
            <person name="Luby C."/>
            <person name="Condas L.A."/>
            <person name="Nobrega D.B."/>
            <person name="Carson D.A."/>
            <person name="De Buck J."/>
        </authorList>
    </citation>
    <scope>NUCLEOTIDE SEQUENCE [LARGE SCALE GENOMIC DNA]</scope>
    <source>
        <strain evidence="10 11">SNUC 1363</strain>
        <strain evidence="9 12">SNUC 505</strain>
    </source>
</reference>
<keyword evidence="6" id="KW-0804">Transcription</keyword>
<reference evidence="8 13" key="3">
    <citation type="submission" date="2023-08" db="EMBL/GenBank/DDBJ databases">
        <title>Whole genome sequencing of Staphylococcus chromogenes NNSch 2386.</title>
        <authorList>
            <person name="Kropotov V.S."/>
            <person name="Boriskina E.V."/>
            <person name="Gordinskaya N.A."/>
            <person name="Shkurkina I.S."/>
            <person name="Kryazhev D.V."/>
            <person name="Alekseeva A.E."/>
            <person name="Makhova M.A."/>
        </authorList>
    </citation>
    <scope>NUCLEOTIDE SEQUENCE [LARGE SCALE GENOMIC DNA]</scope>
    <source>
        <strain evidence="8 13">NNSch 2386</strain>
    </source>
</reference>
<proteinExistence type="predicted"/>
<dbReference type="PANTHER" id="PTHR33164">
    <property type="entry name" value="TRANSCRIPTIONAL REGULATOR, MARR FAMILY"/>
    <property type="match status" value="1"/>
</dbReference>
<dbReference type="Gene3D" id="1.10.10.10">
    <property type="entry name" value="Winged helix-like DNA-binding domain superfamily/Winged helix DNA-binding domain"/>
    <property type="match status" value="1"/>
</dbReference>
<keyword evidence="11" id="KW-1185">Reference proteome</keyword>
<keyword evidence="2" id="KW-0805">Transcription regulation</keyword>
<protein>
    <submittedName>
        <fullName evidence="9">MarR family transcriptional regulator</fullName>
    </submittedName>
</protein>
<evidence type="ECO:0000256" key="3">
    <source>
        <dbReference type="ARBA" id="ARBA00023026"/>
    </source>
</evidence>
<dbReference type="Proteomes" id="UP000242008">
    <property type="component" value="Unassembled WGS sequence"/>
</dbReference>
<dbReference type="GO" id="GO:0003677">
    <property type="term" value="F:DNA binding"/>
    <property type="evidence" value="ECO:0007669"/>
    <property type="project" value="UniProtKB-KW"/>
</dbReference>
<evidence type="ECO:0000313" key="13">
    <source>
        <dbReference type="Proteomes" id="UP001240157"/>
    </source>
</evidence>
<dbReference type="AlphaFoldDB" id="A0AAE5SZL1"/>
<dbReference type="Proteomes" id="UP000242704">
    <property type="component" value="Unassembled WGS sequence"/>
</dbReference>
<dbReference type="GeneID" id="93654952"/>
<dbReference type="InterPro" id="IPR000835">
    <property type="entry name" value="HTH_MarR-typ"/>
</dbReference>
<evidence type="ECO:0000313" key="9">
    <source>
        <dbReference type="EMBL" id="PTG13186.1"/>
    </source>
</evidence>
<dbReference type="NCBIfam" id="TIGR01889">
    <property type="entry name" value="Staph_reg_Sar"/>
    <property type="match status" value="1"/>
</dbReference>
<dbReference type="InterPro" id="IPR036390">
    <property type="entry name" value="WH_DNA-bd_sf"/>
</dbReference>
<dbReference type="EMBL" id="PZBZ01000039">
    <property type="protein sequence ID" value="PTG13186.1"/>
    <property type="molecule type" value="Genomic_DNA"/>
</dbReference>
<evidence type="ECO:0000313" key="12">
    <source>
        <dbReference type="Proteomes" id="UP000242704"/>
    </source>
</evidence>
<dbReference type="Proteomes" id="UP001240157">
    <property type="component" value="Unassembled WGS sequence"/>
</dbReference>
<keyword evidence="3" id="KW-0843">Virulence</keyword>
<dbReference type="PANTHER" id="PTHR33164:SF56">
    <property type="entry name" value="HTH-TYPE TRANSCRIPTIONAL REGULATOR MHQR"/>
    <property type="match status" value="1"/>
</dbReference>
<gene>
    <name evidence="9" type="ORF">BU653_07870</name>
    <name evidence="10" type="ORF">BU676_02215</name>
    <name evidence="8" type="ORF">RCF65_00380</name>
</gene>
<evidence type="ECO:0000256" key="1">
    <source>
        <dbReference type="ARBA" id="ARBA00022491"/>
    </source>
</evidence>
<dbReference type="InterPro" id="IPR010166">
    <property type="entry name" value="SarA/Rot_dom"/>
</dbReference>
<evidence type="ECO:0000256" key="5">
    <source>
        <dbReference type="ARBA" id="ARBA00023159"/>
    </source>
</evidence>
<dbReference type="InterPro" id="IPR039422">
    <property type="entry name" value="MarR/SlyA-like"/>
</dbReference>
<dbReference type="GO" id="GO:0003700">
    <property type="term" value="F:DNA-binding transcription factor activity"/>
    <property type="evidence" value="ECO:0007669"/>
    <property type="project" value="InterPro"/>
</dbReference>
<evidence type="ECO:0000313" key="11">
    <source>
        <dbReference type="Proteomes" id="UP000242008"/>
    </source>
</evidence>
<dbReference type="EMBL" id="PZAO01000003">
    <property type="protein sequence ID" value="PTG71046.1"/>
    <property type="molecule type" value="Genomic_DNA"/>
</dbReference>
<evidence type="ECO:0000256" key="6">
    <source>
        <dbReference type="ARBA" id="ARBA00023163"/>
    </source>
</evidence>
<feature type="domain" description="HTH marR-type" evidence="7">
    <location>
        <begin position="1"/>
        <end position="115"/>
    </location>
</feature>
<comment type="caution">
    <text evidence="9">The sequence shown here is derived from an EMBL/GenBank/DDBJ whole genome shotgun (WGS) entry which is preliminary data.</text>
</comment>
<dbReference type="InterPro" id="IPR036388">
    <property type="entry name" value="WH-like_DNA-bd_sf"/>
</dbReference>
<accession>A0AAE5SZL1</accession>
<keyword evidence="4" id="KW-0238">DNA-binding</keyword>
<dbReference type="Pfam" id="PF22381">
    <property type="entry name" value="Staph_reg_Sar_Rot"/>
    <property type="match status" value="1"/>
</dbReference>
<sequence>MRKYPIKNMKEFIAMTRTVKETSTLIKQKHGLTYEEMYILVYVYEKRLPAYNVKDIITVSKFKPYYITKALQKLKEQGYLSKKRNEQDERTVIIEITKDQYKMIDQLFKQIETLF</sequence>
<dbReference type="PROSITE" id="PS50995">
    <property type="entry name" value="HTH_MARR_2"/>
    <property type="match status" value="1"/>
</dbReference>
<evidence type="ECO:0000313" key="10">
    <source>
        <dbReference type="EMBL" id="PTG71046.1"/>
    </source>
</evidence>
<evidence type="ECO:0000259" key="7">
    <source>
        <dbReference type="PROSITE" id="PS50995"/>
    </source>
</evidence>
<organism evidence="9 12">
    <name type="scientific">Staphylococcus chromogenes</name>
    <name type="common">Staphylococcus hyicus subsp. chromogenes</name>
    <dbReference type="NCBI Taxonomy" id="46126"/>
    <lineage>
        <taxon>Bacteria</taxon>
        <taxon>Bacillati</taxon>
        <taxon>Bacillota</taxon>
        <taxon>Bacilli</taxon>
        <taxon>Bacillales</taxon>
        <taxon>Staphylococcaceae</taxon>
        <taxon>Staphylococcus</taxon>
    </lineage>
</organism>
<dbReference type="RefSeq" id="WP_037574867.1">
    <property type="nucleotide sequence ID" value="NZ_BMDK01000002.1"/>
</dbReference>
<dbReference type="InterPro" id="IPR055166">
    <property type="entry name" value="Transc_reg_Sar_Rot_HTH"/>
</dbReference>
<keyword evidence="5" id="KW-0010">Activator</keyword>
<dbReference type="EMBL" id="JAVGJF010000001">
    <property type="protein sequence ID" value="MDQ7174439.1"/>
    <property type="molecule type" value="Genomic_DNA"/>
</dbReference>
<evidence type="ECO:0000256" key="4">
    <source>
        <dbReference type="ARBA" id="ARBA00023125"/>
    </source>
</evidence>
<evidence type="ECO:0000256" key="2">
    <source>
        <dbReference type="ARBA" id="ARBA00023015"/>
    </source>
</evidence>
<dbReference type="SUPFAM" id="SSF46785">
    <property type="entry name" value="Winged helix' DNA-binding domain"/>
    <property type="match status" value="1"/>
</dbReference>
<keyword evidence="1" id="KW-0678">Repressor</keyword>
<name>A0AAE5SZL1_STACR</name>
<evidence type="ECO:0000313" key="8">
    <source>
        <dbReference type="EMBL" id="MDQ7174439.1"/>
    </source>
</evidence>